<keyword evidence="1" id="KW-0233">DNA recombination</keyword>
<dbReference type="PANTHER" id="PTHR30349">
    <property type="entry name" value="PHAGE INTEGRASE-RELATED"/>
    <property type="match status" value="1"/>
</dbReference>
<keyword evidence="5" id="KW-1185">Reference proteome</keyword>
<dbReference type="STRING" id="227316.GA0070604_2436"/>
<dbReference type="InterPro" id="IPR013762">
    <property type="entry name" value="Integrase-like_cat_sf"/>
</dbReference>
<accession>A0A1C6UD94</accession>
<name>A0A1C6UD94_9ACTN</name>
<evidence type="ECO:0000313" key="4">
    <source>
        <dbReference type="EMBL" id="SCL51829.1"/>
    </source>
</evidence>
<dbReference type="SUPFAM" id="SSF56349">
    <property type="entry name" value="DNA breaking-rejoining enzymes"/>
    <property type="match status" value="1"/>
</dbReference>
<dbReference type="Proteomes" id="UP000199696">
    <property type="component" value="Unassembled WGS sequence"/>
</dbReference>
<reference evidence="5" key="1">
    <citation type="submission" date="2016-06" db="EMBL/GenBank/DDBJ databases">
        <authorList>
            <person name="Varghese N."/>
            <person name="Submissions Spin"/>
        </authorList>
    </citation>
    <scope>NUCLEOTIDE SEQUENCE [LARGE SCALE GENOMIC DNA]</scope>
    <source>
        <strain evidence="5">DSM 44814</strain>
    </source>
</reference>
<dbReference type="OrthoDB" id="1822491at2"/>
<dbReference type="Pfam" id="PF00589">
    <property type="entry name" value="Phage_integrase"/>
    <property type="match status" value="1"/>
</dbReference>
<feature type="signal peptide" evidence="2">
    <location>
        <begin position="1"/>
        <end position="27"/>
    </location>
</feature>
<dbReference type="PROSITE" id="PS51898">
    <property type="entry name" value="TYR_RECOMBINASE"/>
    <property type="match status" value="1"/>
</dbReference>
<evidence type="ECO:0000313" key="5">
    <source>
        <dbReference type="Proteomes" id="UP000199696"/>
    </source>
</evidence>
<dbReference type="GO" id="GO:0003677">
    <property type="term" value="F:DNA binding"/>
    <property type="evidence" value="ECO:0007669"/>
    <property type="project" value="InterPro"/>
</dbReference>
<gene>
    <name evidence="4" type="ORF">GA0070604_2436</name>
</gene>
<dbReference type="GO" id="GO:0015074">
    <property type="term" value="P:DNA integration"/>
    <property type="evidence" value="ECO:0007669"/>
    <property type="project" value="InterPro"/>
</dbReference>
<dbReference type="InterPro" id="IPR050090">
    <property type="entry name" value="Tyrosine_recombinase_XerCD"/>
</dbReference>
<dbReference type="InterPro" id="IPR011010">
    <property type="entry name" value="DNA_brk_join_enz"/>
</dbReference>
<organism evidence="4 5">
    <name type="scientific">Micromonospora eburnea</name>
    <dbReference type="NCBI Taxonomy" id="227316"/>
    <lineage>
        <taxon>Bacteria</taxon>
        <taxon>Bacillati</taxon>
        <taxon>Actinomycetota</taxon>
        <taxon>Actinomycetes</taxon>
        <taxon>Micromonosporales</taxon>
        <taxon>Micromonosporaceae</taxon>
        <taxon>Micromonospora</taxon>
    </lineage>
</organism>
<dbReference type="EMBL" id="FMHY01000002">
    <property type="protein sequence ID" value="SCL51829.1"/>
    <property type="molecule type" value="Genomic_DNA"/>
</dbReference>
<keyword evidence="2" id="KW-0732">Signal</keyword>
<sequence>MAPRRPRVYLARALVSPSLLSPLLSAAAPPGGWSPAILGPTLTASADGLALQTVGLSPDDLDATRPILNVNRQIKLVRGTLIFALPKGGKTREVPLPDSVARRLEAHAKQYAPVEVTLPWGTSTGEPVTVKLYLTLPDGTALSRSRFNPGVWKPTIRATGIPEDRRNGMHVLRHTYASVLLDAGESIKALSAYLGHADPGFTLRTYTHLLPSSEDRTRRAIDKAFGEVQAADDGPEAGDGLETA</sequence>
<dbReference type="GO" id="GO:0006310">
    <property type="term" value="P:DNA recombination"/>
    <property type="evidence" value="ECO:0007669"/>
    <property type="project" value="UniProtKB-KW"/>
</dbReference>
<dbReference type="AlphaFoldDB" id="A0A1C6UD94"/>
<feature type="domain" description="Tyr recombinase" evidence="3">
    <location>
        <begin position="9"/>
        <end position="222"/>
    </location>
</feature>
<feature type="chain" id="PRO_5008747602" evidence="2">
    <location>
        <begin position="28"/>
        <end position="244"/>
    </location>
</feature>
<evidence type="ECO:0000256" key="1">
    <source>
        <dbReference type="ARBA" id="ARBA00023172"/>
    </source>
</evidence>
<evidence type="ECO:0000259" key="3">
    <source>
        <dbReference type="PROSITE" id="PS51898"/>
    </source>
</evidence>
<dbReference type="PANTHER" id="PTHR30349:SF64">
    <property type="entry name" value="PROPHAGE INTEGRASE INTD-RELATED"/>
    <property type="match status" value="1"/>
</dbReference>
<proteinExistence type="predicted"/>
<dbReference type="Gene3D" id="1.10.443.10">
    <property type="entry name" value="Intergrase catalytic core"/>
    <property type="match status" value="1"/>
</dbReference>
<evidence type="ECO:0000256" key="2">
    <source>
        <dbReference type="SAM" id="SignalP"/>
    </source>
</evidence>
<protein>
    <submittedName>
        <fullName evidence="4">Phage integrase family protein</fullName>
    </submittedName>
</protein>
<dbReference type="InterPro" id="IPR002104">
    <property type="entry name" value="Integrase_catalytic"/>
</dbReference>